<dbReference type="Proteomes" id="UP000507222">
    <property type="component" value="Unassembled WGS sequence"/>
</dbReference>
<accession>A0A6J5TIT4</accession>
<dbReference type="AlphaFoldDB" id="A0A6J5TIT4"/>
<dbReference type="EMBL" id="CAEKDK010000001">
    <property type="protein sequence ID" value="CAB4263147.1"/>
    <property type="molecule type" value="Genomic_DNA"/>
</dbReference>
<organism evidence="1 2">
    <name type="scientific">Prunus armeniaca</name>
    <name type="common">Apricot</name>
    <name type="synonym">Armeniaca vulgaris</name>
    <dbReference type="NCBI Taxonomy" id="36596"/>
    <lineage>
        <taxon>Eukaryota</taxon>
        <taxon>Viridiplantae</taxon>
        <taxon>Streptophyta</taxon>
        <taxon>Embryophyta</taxon>
        <taxon>Tracheophyta</taxon>
        <taxon>Spermatophyta</taxon>
        <taxon>Magnoliopsida</taxon>
        <taxon>eudicotyledons</taxon>
        <taxon>Gunneridae</taxon>
        <taxon>Pentapetalae</taxon>
        <taxon>rosids</taxon>
        <taxon>fabids</taxon>
        <taxon>Rosales</taxon>
        <taxon>Rosaceae</taxon>
        <taxon>Amygdaloideae</taxon>
        <taxon>Amygdaleae</taxon>
        <taxon>Prunus</taxon>
    </lineage>
</organism>
<evidence type="ECO:0000313" key="2">
    <source>
        <dbReference type="Proteomes" id="UP000507222"/>
    </source>
</evidence>
<evidence type="ECO:0000313" key="1">
    <source>
        <dbReference type="EMBL" id="CAB4263147.1"/>
    </source>
</evidence>
<protein>
    <submittedName>
        <fullName evidence="1">Uncharacterized protein</fullName>
    </submittedName>
</protein>
<reference evidence="1 2" key="1">
    <citation type="submission" date="2020-05" db="EMBL/GenBank/DDBJ databases">
        <authorList>
            <person name="Campoy J."/>
            <person name="Schneeberger K."/>
            <person name="Spophaly S."/>
        </authorList>
    </citation>
    <scope>NUCLEOTIDE SEQUENCE [LARGE SCALE GENOMIC DNA]</scope>
    <source>
        <strain evidence="1">PruArmRojPasFocal</strain>
    </source>
</reference>
<proteinExistence type="predicted"/>
<name>A0A6J5TIT4_PRUAR</name>
<gene>
    <name evidence="1" type="ORF">CURHAP_LOCUS2882</name>
</gene>
<sequence>MALHNFIRCHSMTDQEFQPYDDDDELLPSGGAGVTIGEEMVEEQNLTHGHEMADERERIANLLMSG</sequence>